<dbReference type="RefSeq" id="WP_311159504.1">
    <property type="nucleotide sequence ID" value="NZ_JAVQLW010000001.1"/>
</dbReference>
<protein>
    <submittedName>
        <fullName evidence="1">Uncharacterized protein</fullName>
    </submittedName>
</protein>
<comment type="caution">
    <text evidence="1">The sequence shown here is derived from an EMBL/GenBank/DDBJ whole genome shotgun (WGS) entry which is preliminary data.</text>
</comment>
<name>A0ABU2HQK8_9RHOB</name>
<evidence type="ECO:0000313" key="2">
    <source>
        <dbReference type="Proteomes" id="UP001269144"/>
    </source>
</evidence>
<organism evidence="1 2">
    <name type="scientific">Paracoccus aurantius</name>
    <dbReference type="NCBI Taxonomy" id="3073814"/>
    <lineage>
        <taxon>Bacteria</taxon>
        <taxon>Pseudomonadati</taxon>
        <taxon>Pseudomonadota</taxon>
        <taxon>Alphaproteobacteria</taxon>
        <taxon>Rhodobacterales</taxon>
        <taxon>Paracoccaceae</taxon>
        <taxon>Paracoccus</taxon>
    </lineage>
</organism>
<dbReference type="Proteomes" id="UP001269144">
    <property type="component" value="Unassembled WGS sequence"/>
</dbReference>
<proteinExistence type="predicted"/>
<reference evidence="2" key="1">
    <citation type="submission" date="2023-07" db="EMBL/GenBank/DDBJ databases">
        <title>Paracoccus sp. MBLB3053 whole genome sequence.</title>
        <authorList>
            <person name="Hwang C.Y."/>
            <person name="Cho E.-S."/>
            <person name="Seo M.-J."/>
        </authorList>
    </citation>
    <scope>NUCLEOTIDE SEQUENCE [LARGE SCALE GENOMIC DNA]</scope>
    <source>
        <strain evidence="2">MBLB3053</strain>
    </source>
</reference>
<gene>
    <name evidence="1" type="ORF">RGQ15_07030</name>
</gene>
<dbReference type="EMBL" id="JAVQLW010000001">
    <property type="protein sequence ID" value="MDS9467326.1"/>
    <property type="molecule type" value="Genomic_DNA"/>
</dbReference>
<keyword evidence="2" id="KW-1185">Reference proteome</keyword>
<sequence>MQTHSLPQTTSLPATPRAIADARAVICDPNLAATLPETFRRLAFLILASQHGIRVTQRHRAANLSGPSR</sequence>
<evidence type="ECO:0000313" key="1">
    <source>
        <dbReference type="EMBL" id="MDS9467326.1"/>
    </source>
</evidence>
<accession>A0ABU2HQK8</accession>